<dbReference type="Gene3D" id="3.30.70.20">
    <property type="match status" value="1"/>
</dbReference>
<evidence type="ECO:0000313" key="2">
    <source>
        <dbReference type="EMBL" id="KKM91302.1"/>
    </source>
</evidence>
<sequence>MRILKMQSKFLDEFLETLNKFGTLYGPTHKNGVLTFDRLKNISDLVVTDEHPMIPLKKLFHPMRFTMMHFNEKGFTPEYPMIEPRVVLGVHPCEIHGLLILDDIFMRDPIDPYYARLRRNTAIVGFSCLPTENSLCYSTDTDIVQEGYDLFFVNLGEFYLVWVGSSLGHDMIYEREEFFETNVAYDDIQRFIKWRYKRNSMFKKGFEFDSMPDIMELSYESEVWNEFAEKCISCGQCSMVCPTCNCYNVTDVFDVTNETRGRRDRYWDSCMFVDYSLVAGGHNFRGSRADRLRLWYGHKLKTFGKNLGRPGCVGCGRCVETCPVEINVLTVSDALITKEVTKK</sequence>
<gene>
    <name evidence="2" type="ORF">LCGC14_1229910</name>
</gene>
<comment type="caution">
    <text evidence="2">The sequence shown here is derived from an EMBL/GenBank/DDBJ whole genome shotgun (WGS) entry which is preliminary data.</text>
</comment>
<dbReference type="PANTHER" id="PTHR40447:SF1">
    <property type="entry name" value="ANAEROBIC SULFITE REDUCTASE SUBUNIT A"/>
    <property type="match status" value="1"/>
</dbReference>
<name>A0A0F9PD85_9ZZZZ</name>
<dbReference type="InterPro" id="IPR017900">
    <property type="entry name" value="4Fe4S_Fe_S_CS"/>
</dbReference>
<dbReference type="EMBL" id="LAZR01006554">
    <property type="protein sequence ID" value="KKM91302.1"/>
    <property type="molecule type" value="Genomic_DNA"/>
</dbReference>
<reference evidence="2" key="1">
    <citation type="journal article" date="2015" name="Nature">
        <title>Complex archaea that bridge the gap between prokaryotes and eukaryotes.</title>
        <authorList>
            <person name="Spang A."/>
            <person name="Saw J.H."/>
            <person name="Jorgensen S.L."/>
            <person name="Zaremba-Niedzwiedzka K."/>
            <person name="Martijn J."/>
            <person name="Lind A.E."/>
            <person name="van Eijk R."/>
            <person name="Schleper C."/>
            <person name="Guy L."/>
            <person name="Ettema T.J."/>
        </authorList>
    </citation>
    <scope>NUCLEOTIDE SEQUENCE</scope>
</reference>
<dbReference type="Pfam" id="PF17179">
    <property type="entry name" value="Fer4_22"/>
    <property type="match status" value="1"/>
</dbReference>
<organism evidence="2">
    <name type="scientific">marine sediment metagenome</name>
    <dbReference type="NCBI Taxonomy" id="412755"/>
    <lineage>
        <taxon>unclassified sequences</taxon>
        <taxon>metagenomes</taxon>
        <taxon>ecological metagenomes</taxon>
    </lineage>
</organism>
<dbReference type="PROSITE" id="PS51379">
    <property type="entry name" value="4FE4S_FER_2"/>
    <property type="match status" value="2"/>
</dbReference>
<dbReference type="PANTHER" id="PTHR40447">
    <property type="entry name" value="ANAEROBIC SULFITE REDUCTASE SUBUNIT A"/>
    <property type="match status" value="1"/>
</dbReference>
<feature type="domain" description="4Fe-4S ferredoxin-type" evidence="1">
    <location>
        <begin position="301"/>
        <end position="334"/>
    </location>
</feature>
<proteinExistence type="predicted"/>
<accession>A0A0F9PD85</accession>
<protein>
    <recommendedName>
        <fullName evidence="1">4Fe-4S ferredoxin-type domain-containing protein</fullName>
    </recommendedName>
</protein>
<dbReference type="SUPFAM" id="SSF46548">
    <property type="entry name" value="alpha-helical ferredoxin"/>
    <property type="match status" value="1"/>
</dbReference>
<feature type="domain" description="4Fe-4S ferredoxin-type" evidence="1">
    <location>
        <begin position="220"/>
        <end position="252"/>
    </location>
</feature>
<dbReference type="PROSITE" id="PS00198">
    <property type="entry name" value="4FE4S_FER_1"/>
    <property type="match status" value="2"/>
</dbReference>
<evidence type="ECO:0000259" key="1">
    <source>
        <dbReference type="PROSITE" id="PS51379"/>
    </source>
</evidence>
<dbReference type="AlphaFoldDB" id="A0A0F9PD85"/>
<dbReference type="InterPro" id="IPR017896">
    <property type="entry name" value="4Fe4S_Fe-S-bd"/>
</dbReference>